<keyword evidence="4" id="KW-1185">Reference proteome</keyword>
<feature type="region of interest" description="Disordered" evidence="2">
    <location>
        <begin position="306"/>
        <end position="325"/>
    </location>
</feature>
<evidence type="ECO:0000313" key="4">
    <source>
        <dbReference type="Proteomes" id="UP001596540"/>
    </source>
</evidence>
<proteinExistence type="inferred from homology"/>
<comment type="similarity">
    <text evidence="1">Belongs to the ROK (NagC/XylR) family.</text>
</comment>
<dbReference type="SUPFAM" id="SSF46785">
    <property type="entry name" value="Winged helix' DNA-binding domain"/>
    <property type="match status" value="1"/>
</dbReference>
<dbReference type="RefSeq" id="WP_379871523.1">
    <property type="nucleotide sequence ID" value="NZ_JBHTBH010000006.1"/>
</dbReference>
<evidence type="ECO:0000256" key="1">
    <source>
        <dbReference type="ARBA" id="ARBA00006479"/>
    </source>
</evidence>
<dbReference type="Gene3D" id="3.30.420.40">
    <property type="match status" value="2"/>
</dbReference>
<dbReference type="EMBL" id="JBHTBH010000006">
    <property type="protein sequence ID" value="MFC7328867.1"/>
    <property type="molecule type" value="Genomic_DNA"/>
</dbReference>
<name>A0ABW2KFY7_9ACTN</name>
<feature type="region of interest" description="Disordered" evidence="2">
    <location>
        <begin position="1"/>
        <end position="21"/>
    </location>
</feature>
<sequence length="438" mass="44570">MRAAHRATDPASAPDPPGSTPRARLSLLGLQARSSPGTTYSLLTRLIATGSADSRVDLVNATGLARSTVGDHLDQLLNAGVLVEGGAVPRGGRGRPPQRLALNRRAAVVGVAALGARHARVAIADLAQTVLAEEDLRLDVADGPRHCVDVVTDRLRRLLAAQGYGADAMGAVVVGVPGPVDVRAGTPVRPPIMPGWDEYPLGAVMSERFGCPALVDNDVNLMALGEARTLDPGELPLLFLKIGTGIGGGLVSASGELHRGADGSAGDIGHIPVPGGGDVVCRCGNVGCVEAVASAAAMLDRLRRSAADHPETPAAPGRRPPRDIDDLRSLLRSGDPEAVRVVRESAGTIGEIAALLVHVYNPARIVLGGAVSQDSDDLLAGVRGVVYRRALPLATRHLTLAPSVLGASAGVTGGVVLGVEHILSPDGISGLMAAGAAG</sequence>
<evidence type="ECO:0000256" key="2">
    <source>
        <dbReference type="SAM" id="MobiDB-lite"/>
    </source>
</evidence>
<dbReference type="SUPFAM" id="SSF53067">
    <property type="entry name" value="Actin-like ATPase domain"/>
    <property type="match status" value="1"/>
</dbReference>
<dbReference type="PANTHER" id="PTHR18964:SF173">
    <property type="entry name" value="GLUCOKINASE"/>
    <property type="match status" value="1"/>
</dbReference>
<dbReference type="Gene3D" id="1.10.10.10">
    <property type="entry name" value="Winged helix-like DNA-binding domain superfamily/Winged helix DNA-binding domain"/>
    <property type="match status" value="1"/>
</dbReference>
<dbReference type="Pfam" id="PF00480">
    <property type="entry name" value="ROK"/>
    <property type="match status" value="1"/>
</dbReference>
<dbReference type="InterPro" id="IPR036390">
    <property type="entry name" value="WH_DNA-bd_sf"/>
</dbReference>
<reference evidence="4" key="1">
    <citation type="journal article" date="2019" name="Int. J. Syst. Evol. Microbiol.">
        <title>The Global Catalogue of Microorganisms (GCM) 10K type strain sequencing project: providing services to taxonomists for standard genome sequencing and annotation.</title>
        <authorList>
            <consortium name="The Broad Institute Genomics Platform"/>
            <consortium name="The Broad Institute Genome Sequencing Center for Infectious Disease"/>
            <person name="Wu L."/>
            <person name="Ma J."/>
        </authorList>
    </citation>
    <scope>NUCLEOTIDE SEQUENCE [LARGE SCALE GENOMIC DNA]</scope>
    <source>
        <strain evidence="4">CGMCC 4.7382</strain>
    </source>
</reference>
<comment type="caution">
    <text evidence="3">The sequence shown here is derived from an EMBL/GenBank/DDBJ whole genome shotgun (WGS) entry which is preliminary data.</text>
</comment>
<protein>
    <submittedName>
        <fullName evidence="3">ROK family protein</fullName>
    </submittedName>
</protein>
<dbReference type="PANTHER" id="PTHR18964">
    <property type="entry name" value="ROK (REPRESSOR, ORF, KINASE) FAMILY"/>
    <property type="match status" value="1"/>
</dbReference>
<evidence type="ECO:0000313" key="3">
    <source>
        <dbReference type="EMBL" id="MFC7328867.1"/>
    </source>
</evidence>
<dbReference type="InterPro" id="IPR000600">
    <property type="entry name" value="ROK"/>
</dbReference>
<organism evidence="3 4">
    <name type="scientific">Marinactinospora rubrisoli</name>
    <dbReference type="NCBI Taxonomy" id="2715399"/>
    <lineage>
        <taxon>Bacteria</taxon>
        <taxon>Bacillati</taxon>
        <taxon>Actinomycetota</taxon>
        <taxon>Actinomycetes</taxon>
        <taxon>Streptosporangiales</taxon>
        <taxon>Nocardiopsidaceae</taxon>
        <taxon>Marinactinospora</taxon>
    </lineage>
</organism>
<accession>A0ABW2KFY7</accession>
<dbReference type="InterPro" id="IPR036388">
    <property type="entry name" value="WH-like_DNA-bd_sf"/>
</dbReference>
<gene>
    <name evidence="3" type="ORF">ACFQRF_14050</name>
</gene>
<dbReference type="Proteomes" id="UP001596540">
    <property type="component" value="Unassembled WGS sequence"/>
</dbReference>
<dbReference type="InterPro" id="IPR043129">
    <property type="entry name" value="ATPase_NBD"/>
</dbReference>